<organism evidence="1 2">
    <name type="scientific">Alteromonas australica</name>
    <dbReference type="NCBI Taxonomy" id="589873"/>
    <lineage>
        <taxon>Bacteria</taxon>
        <taxon>Pseudomonadati</taxon>
        <taxon>Pseudomonadota</taxon>
        <taxon>Gammaproteobacteria</taxon>
        <taxon>Alteromonadales</taxon>
        <taxon>Alteromonadaceae</taxon>
        <taxon>Alteromonas/Salinimonas group</taxon>
        <taxon>Alteromonas</taxon>
    </lineage>
</organism>
<name>A0A350P9S8_9ALTE</name>
<reference evidence="1 2" key="1">
    <citation type="journal article" date="2018" name="Nat. Biotechnol.">
        <title>A standardized bacterial taxonomy based on genome phylogeny substantially revises the tree of life.</title>
        <authorList>
            <person name="Parks D.H."/>
            <person name="Chuvochina M."/>
            <person name="Waite D.W."/>
            <person name="Rinke C."/>
            <person name="Skarshewski A."/>
            <person name="Chaumeil P.A."/>
            <person name="Hugenholtz P."/>
        </authorList>
    </citation>
    <scope>NUCLEOTIDE SEQUENCE [LARGE SCALE GENOMIC DNA]</scope>
    <source>
        <strain evidence="1">UBA11978</strain>
    </source>
</reference>
<gene>
    <name evidence="1" type="ORF">DCW74_20200</name>
</gene>
<sequence length="24" mass="2295">MFAAATSGLIMGGTLIIAVGAQNS</sequence>
<dbReference type="AlphaFoldDB" id="A0A350P9S8"/>
<comment type="caution">
    <text evidence="1">The sequence shown here is derived from an EMBL/GenBank/DDBJ whole genome shotgun (WGS) entry which is preliminary data.</text>
</comment>
<accession>A0A350P9S8</accession>
<protein>
    <submittedName>
        <fullName evidence="1">Lysine transporter</fullName>
    </submittedName>
</protein>
<dbReference type="EMBL" id="DNAN01000705">
    <property type="protein sequence ID" value="HAW78045.1"/>
    <property type="molecule type" value="Genomic_DNA"/>
</dbReference>
<feature type="non-terminal residue" evidence="1">
    <location>
        <position position="24"/>
    </location>
</feature>
<proteinExistence type="predicted"/>
<dbReference type="Proteomes" id="UP000263517">
    <property type="component" value="Unassembled WGS sequence"/>
</dbReference>
<evidence type="ECO:0000313" key="1">
    <source>
        <dbReference type="EMBL" id="HAW78045.1"/>
    </source>
</evidence>
<evidence type="ECO:0000313" key="2">
    <source>
        <dbReference type="Proteomes" id="UP000263517"/>
    </source>
</evidence>